<dbReference type="Proteomes" id="UP001163882">
    <property type="component" value="Chromosome"/>
</dbReference>
<reference evidence="1" key="1">
    <citation type="submission" date="2022-10" db="EMBL/GenBank/DDBJ databases">
        <title>YIM 151497 complete genome.</title>
        <authorList>
            <person name="Chen X."/>
        </authorList>
    </citation>
    <scope>NUCLEOTIDE SEQUENCE</scope>
    <source>
        <strain evidence="1">YIM 151497</strain>
    </source>
</reference>
<keyword evidence="2" id="KW-1185">Reference proteome</keyword>
<dbReference type="RefSeq" id="WP_264225142.1">
    <property type="nucleotide sequence ID" value="NZ_CP107716.1"/>
</dbReference>
<proteinExistence type="predicted"/>
<protein>
    <submittedName>
        <fullName evidence="1">DciA family protein</fullName>
    </submittedName>
</protein>
<dbReference type="EMBL" id="CP107716">
    <property type="protein sequence ID" value="UYQ71491.1"/>
    <property type="molecule type" value="Genomic_DNA"/>
</dbReference>
<organism evidence="1 2">
    <name type="scientific">Pelagibacterium flavum</name>
    <dbReference type="NCBI Taxonomy" id="2984530"/>
    <lineage>
        <taxon>Bacteria</taxon>
        <taxon>Pseudomonadati</taxon>
        <taxon>Pseudomonadota</taxon>
        <taxon>Alphaproteobacteria</taxon>
        <taxon>Hyphomicrobiales</taxon>
        <taxon>Devosiaceae</taxon>
        <taxon>Pelagibacterium</taxon>
    </lineage>
</organism>
<dbReference type="PIRSF" id="PIRSF032064">
    <property type="entry name" value="UCP032064"/>
    <property type="match status" value="1"/>
</dbReference>
<accession>A0ABY6ILM3</accession>
<evidence type="ECO:0000313" key="1">
    <source>
        <dbReference type="EMBL" id="UYQ71491.1"/>
    </source>
</evidence>
<sequence length="167" mass="18334">MASKSPPPKRSNRTVQLGDMIGKTLDPALKKRGFAGRDLIAHWQTIAPPPWDKISMPDKLVWPRRDRPDPEGAILHLRCLEGHGLALTHEGQAIASAINRYFGYLIVGSVRLSPMPLVAETKSPEPPRTLPRAAIDSIRAQTGTIEDDGLREALEKLGRGVLGKRGR</sequence>
<name>A0ABY6ILM3_9HYPH</name>
<gene>
    <name evidence="1" type="ORF">OF122_15780</name>
</gene>
<evidence type="ECO:0000313" key="2">
    <source>
        <dbReference type="Proteomes" id="UP001163882"/>
    </source>
</evidence>
<dbReference type="InterPro" id="IPR010593">
    <property type="entry name" value="DUF1159"/>
</dbReference>